<organism evidence="1 2">
    <name type="scientific">Microdochium trichocladiopsis</name>
    <dbReference type="NCBI Taxonomy" id="1682393"/>
    <lineage>
        <taxon>Eukaryota</taxon>
        <taxon>Fungi</taxon>
        <taxon>Dikarya</taxon>
        <taxon>Ascomycota</taxon>
        <taxon>Pezizomycotina</taxon>
        <taxon>Sordariomycetes</taxon>
        <taxon>Xylariomycetidae</taxon>
        <taxon>Xylariales</taxon>
        <taxon>Microdochiaceae</taxon>
        <taxon>Microdochium</taxon>
    </lineage>
</organism>
<evidence type="ECO:0000313" key="2">
    <source>
        <dbReference type="Proteomes" id="UP000756346"/>
    </source>
</evidence>
<name>A0A9P9BHC6_9PEZI</name>
<dbReference type="EMBL" id="JAGTJQ010000017">
    <property type="protein sequence ID" value="KAH7010576.1"/>
    <property type="molecule type" value="Genomic_DNA"/>
</dbReference>
<evidence type="ECO:0000313" key="1">
    <source>
        <dbReference type="EMBL" id="KAH7010576.1"/>
    </source>
</evidence>
<proteinExistence type="predicted"/>
<protein>
    <submittedName>
        <fullName evidence="1">Uncharacterized protein</fullName>
    </submittedName>
</protein>
<keyword evidence="2" id="KW-1185">Reference proteome</keyword>
<dbReference type="Proteomes" id="UP000756346">
    <property type="component" value="Unassembled WGS sequence"/>
</dbReference>
<dbReference type="RefSeq" id="XP_046004107.1">
    <property type="nucleotide sequence ID" value="XM_046163039.1"/>
</dbReference>
<dbReference type="AlphaFoldDB" id="A0A9P9BHC6"/>
<comment type="caution">
    <text evidence="1">The sequence shown here is derived from an EMBL/GenBank/DDBJ whole genome shotgun (WGS) entry which is preliminary data.</text>
</comment>
<sequence>MHQKTASSVLFPLSRSSFPHSFTHCIHSFLQHQSCWQRVCSSILISHSHRTPATRQDGQLPRGCHHPLSFPRFHDRTNIPSNDFTATRQFPFLNISDKTFSAVKRRRLVKRARLARLTSCVGRDPAPEVPRPLLMCHVNIDVPDPLPGLPGPCSKSTSHAACAR</sequence>
<accession>A0A9P9BHC6</accession>
<gene>
    <name evidence="1" type="ORF">B0I36DRAFT_57275</name>
</gene>
<reference evidence="1" key="1">
    <citation type="journal article" date="2021" name="Nat. Commun.">
        <title>Genetic determinants of endophytism in the Arabidopsis root mycobiome.</title>
        <authorList>
            <person name="Mesny F."/>
            <person name="Miyauchi S."/>
            <person name="Thiergart T."/>
            <person name="Pickel B."/>
            <person name="Atanasova L."/>
            <person name="Karlsson M."/>
            <person name="Huettel B."/>
            <person name="Barry K.W."/>
            <person name="Haridas S."/>
            <person name="Chen C."/>
            <person name="Bauer D."/>
            <person name="Andreopoulos W."/>
            <person name="Pangilinan J."/>
            <person name="LaButti K."/>
            <person name="Riley R."/>
            <person name="Lipzen A."/>
            <person name="Clum A."/>
            <person name="Drula E."/>
            <person name="Henrissat B."/>
            <person name="Kohler A."/>
            <person name="Grigoriev I.V."/>
            <person name="Martin F.M."/>
            <person name="Hacquard S."/>
        </authorList>
    </citation>
    <scope>NUCLEOTIDE SEQUENCE</scope>
    <source>
        <strain evidence="1">MPI-CAGE-CH-0230</strain>
    </source>
</reference>
<dbReference type="GeneID" id="70192585"/>